<dbReference type="Pfam" id="PF00132">
    <property type="entry name" value="Hexapep"/>
    <property type="match status" value="1"/>
</dbReference>
<sequence length="407" mass="46628">MFFSDRIQSILPTDKVLEVGPGSLPHPRADVYLEKSFSAEEAYIQSGYAQPVKLDGKVVYYDGAVFPFEDKEFDYVICSHVVEHVASDDIPFFLRELERVAWRGYIEFPNALYELFNNQDAHKTLCVADGNEIVYYDKKGQANVFNSPMIELWRRFFYNKFTNFDFFREYKQVFFDGFEWEKVIKYRKVEEIQDIVSIIDRTLEGPSSIDSEGAPKNLAKRIMRKFCNFFFKIAKKVYRICFKKKNFFVSPSAIIENRDFVIINEGAELKDYVIIRTYSDIVKIGRYTQLNPFVVIYGGNGVEIGDNVMIAPHTVIASGNHKMSDLTRPMRWAGSDKLDKIVIKDDVWIGANCTIVAGVTIGKGAVVGANSVVTKNVQDYDVVCGVPAIPIKSRWQYAHNSKENDPQ</sequence>
<dbReference type="CDD" id="cd04647">
    <property type="entry name" value="LbH_MAT_like"/>
    <property type="match status" value="1"/>
</dbReference>
<dbReference type="SUPFAM" id="SSF53335">
    <property type="entry name" value="S-adenosyl-L-methionine-dependent methyltransferases"/>
    <property type="match status" value="1"/>
</dbReference>
<dbReference type="Gene3D" id="3.40.50.150">
    <property type="entry name" value="Vaccinia Virus protein VP39"/>
    <property type="match status" value="1"/>
</dbReference>
<dbReference type="InterPro" id="IPR011004">
    <property type="entry name" value="Trimer_LpxA-like_sf"/>
</dbReference>
<accession>A0A644UUF2</accession>
<dbReference type="EMBL" id="VSSQ01000164">
    <property type="protein sequence ID" value="MPL82514.1"/>
    <property type="molecule type" value="Genomic_DNA"/>
</dbReference>
<comment type="caution">
    <text evidence="2">The sequence shown here is derived from an EMBL/GenBank/DDBJ whole genome shotgun (WGS) entry which is preliminary data.</text>
</comment>
<dbReference type="AlphaFoldDB" id="A0A644UUF2"/>
<keyword evidence="2" id="KW-0012">Acyltransferase</keyword>
<feature type="domain" description="Methyltransferase type 11" evidence="1">
    <location>
        <begin position="61"/>
        <end position="101"/>
    </location>
</feature>
<dbReference type="SUPFAM" id="SSF51161">
    <property type="entry name" value="Trimeric LpxA-like enzymes"/>
    <property type="match status" value="1"/>
</dbReference>
<dbReference type="InterPro" id="IPR001451">
    <property type="entry name" value="Hexapep"/>
</dbReference>
<dbReference type="Pfam" id="PF08241">
    <property type="entry name" value="Methyltransf_11"/>
    <property type="match status" value="1"/>
</dbReference>
<dbReference type="InterPro" id="IPR013216">
    <property type="entry name" value="Methyltransf_11"/>
</dbReference>
<reference evidence="2" key="1">
    <citation type="submission" date="2019-08" db="EMBL/GenBank/DDBJ databases">
        <authorList>
            <person name="Kucharzyk K."/>
            <person name="Murdoch R.W."/>
            <person name="Higgins S."/>
            <person name="Loffler F."/>
        </authorList>
    </citation>
    <scope>NUCLEOTIDE SEQUENCE</scope>
</reference>
<proteinExistence type="predicted"/>
<dbReference type="GO" id="GO:0047200">
    <property type="term" value="F:tetrahydrodipicolinate N-acetyltransferase activity"/>
    <property type="evidence" value="ECO:0007669"/>
    <property type="project" value="UniProtKB-EC"/>
</dbReference>
<keyword evidence="2" id="KW-0808">Transferase</keyword>
<evidence type="ECO:0000313" key="2">
    <source>
        <dbReference type="EMBL" id="MPL82514.1"/>
    </source>
</evidence>
<dbReference type="EC" id="2.3.1.89" evidence="2"/>
<name>A0A644UUF2_9ZZZZ</name>
<dbReference type="InterPro" id="IPR051159">
    <property type="entry name" value="Hexapeptide_acetyltransf"/>
</dbReference>
<dbReference type="PANTHER" id="PTHR23416">
    <property type="entry name" value="SIALIC ACID SYNTHASE-RELATED"/>
    <property type="match status" value="1"/>
</dbReference>
<dbReference type="GO" id="GO:0008757">
    <property type="term" value="F:S-adenosylmethionine-dependent methyltransferase activity"/>
    <property type="evidence" value="ECO:0007669"/>
    <property type="project" value="InterPro"/>
</dbReference>
<dbReference type="Gene3D" id="2.160.10.10">
    <property type="entry name" value="Hexapeptide repeat proteins"/>
    <property type="match status" value="1"/>
</dbReference>
<protein>
    <submittedName>
        <fullName evidence="2">2,3,4,5-tetrahydropyridine-2,6-dicarboxylate N-acetyltransferase</fullName>
        <ecNumber evidence="2">2.3.1.89</ecNumber>
    </submittedName>
</protein>
<dbReference type="InterPro" id="IPR029063">
    <property type="entry name" value="SAM-dependent_MTases_sf"/>
</dbReference>
<organism evidence="2">
    <name type="scientific">bioreactor metagenome</name>
    <dbReference type="NCBI Taxonomy" id="1076179"/>
    <lineage>
        <taxon>unclassified sequences</taxon>
        <taxon>metagenomes</taxon>
        <taxon>ecological metagenomes</taxon>
    </lineage>
</organism>
<evidence type="ECO:0000259" key="1">
    <source>
        <dbReference type="Pfam" id="PF08241"/>
    </source>
</evidence>
<gene>
    <name evidence="2" type="primary">dapH_13</name>
    <name evidence="2" type="ORF">SDC9_28459</name>
</gene>